<dbReference type="GeneID" id="5894888"/>
<dbReference type="Pfam" id="PF12774">
    <property type="entry name" value="AAA_6"/>
    <property type="match status" value="1"/>
</dbReference>
<keyword evidence="8 13" id="KW-0175">Coiled coil</keyword>
<keyword evidence="11" id="KW-0206">Cytoskeleton</keyword>
<dbReference type="InterPro" id="IPR035699">
    <property type="entry name" value="AAA_6"/>
</dbReference>
<dbReference type="Pfam" id="PF12781">
    <property type="entry name" value="AAA_9"/>
    <property type="match status" value="1"/>
</dbReference>
<dbReference type="Pfam" id="PF12777">
    <property type="entry name" value="MT"/>
    <property type="match status" value="1"/>
</dbReference>
<dbReference type="FunCoup" id="A9V9X7">
    <property type="interactions" value="81"/>
</dbReference>
<dbReference type="InterPro" id="IPR041658">
    <property type="entry name" value="AAA_lid_11"/>
</dbReference>
<evidence type="ECO:0000259" key="15">
    <source>
        <dbReference type="Pfam" id="PF12774"/>
    </source>
</evidence>
<dbReference type="GO" id="GO:0051959">
    <property type="term" value="F:dynein light intermediate chain binding"/>
    <property type="evidence" value="ECO:0007669"/>
    <property type="project" value="InterPro"/>
</dbReference>
<organism evidence="23 24">
    <name type="scientific">Monosiga brevicollis</name>
    <name type="common">Choanoflagellate</name>
    <dbReference type="NCBI Taxonomy" id="81824"/>
    <lineage>
        <taxon>Eukaryota</taxon>
        <taxon>Choanoflagellata</taxon>
        <taxon>Craspedida</taxon>
        <taxon>Salpingoecidae</taxon>
        <taxon>Monosiga</taxon>
    </lineage>
</organism>
<keyword evidence="3" id="KW-0493">Microtubule</keyword>
<dbReference type="InterPro" id="IPR041228">
    <property type="entry name" value="Dynein_C"/>
</dbReference>
<dbReference type="InterPro" id="IPR026983">
    <property type="entry name" value="DHC"/>
</dbReference>
<proteinExistence type="predicted"/>
<dbReference type="FunFam" id="3.40.50.300:FF:001221">
    <property type="entry name" value="Axonemal dynein heavy chain 8"/>
    <property type="match status" value="1"/>
</dbReference>
<gene>
    <name evidence="23" type="ORF">MONBRDRAFT_38754</name>
</gene>
<dbReference type="Pfam" id="PF18198">
    <property type="entry name" value="AAA_lid_11"/>
    <property type="match status" value="1"/>
</dbReference>
<dbReference type="FunFam" id="3.40.50.300:FF:000049">
    <property type="entry name" value="Dynein, axonemal, heavy chain 5"/>
    <property type="match status" value="1"/>
</dbReference>
<dbReference type="FunFam" id="1.20.920.20:FF:000004">
    <property type="entry name" value="Dynein axonemal heavy chain 5"/>
    <property type="match status" value="1"/>
</dbReference>
<evidence type="ECO:0000259" key="20">
    <source>
        <dbReference type="Pfam" id="PF17857"/>
    </source>
</evidence>
<dbReference type="PANTHER" id="PTHR46961:SF19">
    <property type="entry name" value="DYNEIN HEAVY CHAIN 5, AXONEMAL"/>
    <property type="match status" value="1"/>
</dbReference>
<feature type="coiled-coil region" evidence="13">
    <location>
        <begin position="1027"/>
        <end position="1086"/>
    </location>
</feature>
<dbReference type="Proteomes" id="UP000001357">
    <property type="component" value="Unassembled WGS sequence"/>
</dbReference>
<dbReference type="GO" id="GO:0005524">
    <property type="term" value="F:ATP binding"/>
    <property type="evidence" value="ECO:0007669"/>
    <property type="project" value="UniProtKB-KW"/>
</dbReference>
<dbReference type="InterPro" id="IPR027417">
    <property type="entry name" value="P-loop_NTPase"/>
</dbReference>
<name>A9V9X7_MONBE</name>
<feature type="domain" description="Dynein heavy chain coiled coil stalk" evidence="16">
    <location>
        <begin position="1018"/>
        <end position="1360"/>
    </location>
</feature>
<evidence type="ECO:0000256" key="4">
    <source>
        <dbReference type="ARBA" id="ARBA00022737"/>
    </source>
</evidence>
<evidence type="ECO:0000256" key="11">
    <source>
        <dbReference type="ARBA" id="ARBA00023212"/>
    </source>
</evidence>
<dbReference type="Gene3D" id="1.20.920.30">
    <property type="match status" value="1"/>
</dbReference>
<dbReference type="FunFam" id="3.40.50.300:FF:002141">
    <property type="entry name" value="Dynein heavy chain"/>
    <property type="match status" value="1"/>
</dbReference>
<dbReference type="GO" id="GO:0005874">
    <property type="term" value="C:microtubule"/>
    <property type="evidence" value="ECO:0007669"/>
    <property type="project" value="UniProtKB-KW"/>
</dbReference>
<dbReference type="GO" id="GO:0005930">
    <property type="term" value="C:axoneme"/>
    <property type="evidence" value="ECO:0007669"/>
    <property type="project" value="UniProtKB-SubCell"/>
</dbReference>
<evidence type="ECO:0000313" key="23">
    <source>
        <dbReference type="EMBL" id="EDQ85634.1"/>
    </source>
</evidence>
<evidence type="ECO:0000313" key="24">
    <source>
        <dbReference type="Proteomes" id="UP000001357"/>
    </source>
</evidence>
<evidence type="ECO:0000256" key="8">
    <source>
        <dbReference type="ARBA" id="ARBA00023054"/>
    </source>
</evidence>
<evidence type="ECO:0000256" key="5">
    <source>
        <dbReference type="ARBA" id="ARBA00022741"/>
    </source>
</evidence>
<dbReference type="InterPro" id="IPR041589">
    <property type="entry name" value="DNAH3_AAA_lid_1"/>
</dbReference>
<dbReference type="Gene3D" id="1.10.8.720">
    <property type="entry name" value="Region D6 of dynein motor"/>
    <property type="match status" value="1"/>
</dbReference>
<dbReference type="InterPro" id="IPR042219">
    <property type="entry name" value="AAA_lid_11_sf"/>
</dbReference>
<evidence type="ECO:0000259" key="19">
    <source>
        <dbReference type="Pfam" id="PF17852"/>
    </source>
</evidence>
<dbReference type="STRING" id="81824.A9V9X7"/>
<dbReference type="InterPro" id="IPR043160">
    <property type="entry name" value="Dynein_C_barrel"/>
</dbReference>
<dbReference type="GO" id="GO:0008569">
    <property type="term" value="F:minus-end-directed microtubule motor activity"/>
    <property type="evidence" value="ECO:0007669"/>
    <property type="project" value="InterPro"/>
</dbReference>
<evidence type="ECO:0000256" key="1">
    <source>
        <dbReference type="ARBA" id="ARBA00004430"/>
    </source>
</evidence>
<keyword evidence="12" id="KW-0966">Cell projection</keyword>
<feature type="domain" description="Dynein heavy chain C-terminal" evidence="22">
    <location>
        <begin position="2143"/>
        <end position="2336"/>
    </location>
</feature>
<accession>A9V9X7</accession>
<dbReference type="Gene3D" id="1.10.8.1220">
    <property type="match status" value="1"/>
</dbReference>
<evidence type="ECO:0000256" key="13">
    <source>
        <dbReference type="SAM" id="Coils"/>
    </source>
</evidence>
<dbReference type="FunFam" id="3.10.490.20:FF:000030">
    <property type="entry name" value="Predicted protein"/>
    <property type="match status" value="1"/>
</dbReference>
<dbReference type="InParanoid" id="A9V9X7"/>
<dbReference type="Pfam" id="PF03028">
    <property type="entry name" value="Dynein_heavy"/>
    <property type="match status" value="1"/>
</dbReference>
<feature type="coiled-coil region" evidence="13">
    <location>
        <begin position="1246"/>
        <end position="1308"/>
    </location>
</feature>
<dbReference type="eggNOG" id="KOG3595">
    <property type="taxonomic scope" value="Eukaryota"/>
</dbReference>
<keyword evidence="2" id="KW-0963">Cytoplasm</keyword>
<dbReference type="KEGG" id="mbr:MONBRDRAFT_38754"/>
<keyword evidence="7" id="KW-0243">Dynein</keyword>
<dbReference type="GO" id="GO:0007018">
    <property type="term" value="P:microtubule-based movement"/>
    <property type="evidence" value="ECO:0007669"/>
    <property type="project" value="InterPro"/>
</dbReference>
<feature type="domain" description="Dynein heavy chain AAA module D4" evidence="17">
    <location>
        <begin position="743"/>
        <end position="1004"/>
    </location>
</feature>
<feature type="domain" description="Dynein heavy chain AAA lid" evidence="21">
    <location>
        <begin position="1997"/>
        <end position="2136"/>
    </location>
</feature>
<dbReference type="GO" id="GO:0030286">
    <property type="term" value="C:dynein complex"/>
    <property type="evidence" value="ECO:0007669"/>
    <property type="project" value="UniProtKB-KW"/>
</dbReference>
<dbReference type="Pfam" id="PF18199">
    <property type="entry name" value="Dynein_C"/>
    <property type="match status" value="2"/>
</dbReference>
<dbReference type="RefSeq" id="XP_001749583.1">
    <property type="nucleotide sequence ID" value="XM_001749531.1"/>
</dbReference>
<dbReference type="FunFam" id="3.40.50.300:FF:000320">
    <property type="entry name" value="Dynein, axonemal, heavy chain 5"/>
    <property type="match status" value="1"/>
</dbReference>
<dbReference type="FunFam" id="1.20.1270.280:FF:000002">
    <property type="entry name" value="Dynein heavy chain 5, axonemal"/>
    <property type="match status" value="1"/>
</dbReference>
<evidence type="ECO:0000256" key="10">
    <source>
        <dbReference type="ARBA" id="ARBA00023175"/>
    </source>
</evidence>
<keyword evidence="4" id="KW-0677">Repeat</keyword>
<dbReference type="FunFam" id="1.20.920.30:FF:000004">
    <property type="entry name" value="Dynein axonemal heavy chain 5"/>
    <property type="match status" value="1"/>
</dbReference>
<dbReference type="Gene3D" id="3.10.490.20">
    <property type="match status" value="1"/>
</dbReference>
<comment type="subcellular location">
    <subcellularLocation>
        <location evidence="1">Cytoplasm</location>
        <location evidence="1">Cytoskeleton</location>
        <location evidence="1">Cilium axoneme</location>
    </subcellularLocation>
</comment>
<feature type="domain" description="Dynein heavy chain hydrolytic ATP-binding dynein motor region" evidence="15">
    <location>
        <begin position="1"/>
        <end position="87"/>
    </location>
</feature>
<evidence type="ECO:0000259" key="21">
    <source>
        <dbReference type="Pfam" id="PF18198"/>
    </source>
</evidence>
<dbReference type="OMA" id="LWANECT"/>
<evidence type="ECO:0000259" key="14">
    <source>
        <dbReference type="Pfam" id="PF03028"/>
    </source>
</evidence>
<dbReference type="SUPFAM" id="SSF52540">
    <property type="entry name" value="P-loop containing nucleoside triphosphate hydrolases"/>
    <property type="match status" value="3"/>
</dbReference>
<keyword evidence="24" id="KW-1185">Reference proteome</keyword>
<feature type="domain" description="Dynein heavy chain AAA 5 extension" evidence="19">
    <location>
        <begin position="242"/>
        <end position="360"/>
    </location>
</feature>
<keyword evidence="9" id="KW-0969">Cilium</keyword>
<sequence length="2388" mass="271092">MNLSKLVDEDEPLFLSLISDLFPGIELETNEYPELQEAIQYHVDDVDDASPAIVNHPAWNLKLVQLFETQRVRHGFMVLGPSGAGKTTNIHTLMKAMTRTGTPHKELRMNPKAITAPQMFGRLDVATNDWTDGIFNVLWRRTLRTKKGEKTWIVLDGPVDAVWIENLNSVLDDNKMLTLANGDRIPMSPDAKLVFEPHNIDNASPATVSRNGMVFMSSSVLNWEPIVEGWFKRRKPGETEVLRELFATSFDATRSFVVTSLNAKMKLLECNYVKQCLDLLDGLIPSGEDAGSASAEHLARLYVFCLMWSLGAVLELDDRAKLQEFLMKLDANLPLPTVKGEETIFEYVVDSHGNWEHWSDRVEKFDYPRTPDEPVPAFRSILVPNIDNVRTEFLMDTIAKQRKAVLLIGEPGTAKTVIVKGYCKKYDIEEHAWKSLNFSSTTQPNGFQRTIESYVDKRMGTTYGPPGNKRLTVFIDDINMPTINEWGDQIANEIVRQVMAENGFYSLDKPGDFIHLADMQYLAAMPHPGGGRNDIPERLKRRFAVFNCTLPANVSIDLIFRTIGTGWFCTERGFTPAVADMADKLVYLTRRIWQDTKGKMLPTPAKFHYVFNLRDVSRIWEGMLRIQPTECDSTRVLLNLWKHEATRVLSDRFTEKRDVAWFTQRIDTLVEQEIGAQFAEELAPEPFFVDFMREAPEPTGEEEDDSALEAPKIYEMVNDLGALEEKLAEYMHLYNETVRGAKMDLVFFKDCIVHLVRVSRIIRIPQGNAMLVGVGGSGKQSVTRLATAIAGYKIFQIQLSRSYNTNNLLEDIKVLYNIAGVQGKGLTFVMTDNEIKQEEFLESINNLLATGEIGGLFARDEIDEICGELTPIMKKEFPRRPPTVENLYDYFISRVRNNLHVVLCFSPVGEKFRERALKFPSVFGGTTMDWFMSWPKDALIAVADHFLSSFKVVCSPEVKTSMVETMGVVQDGVGMACQEYFQRFRRQTYVTPASYLSFLNSYRGLYDEKKKHFENLRDRMQTGLDKLLEAAEQVKQLSVELVDKEKDLAVAQAETEVVLKEVSQSAAAAEKVKAAVQKQKDAAQEIVDAIDKDKKIAEDKLAKAVPALAAAERALETIKPADIATVKKLGKPPHLIMRIMDAVIILFGRRLDPVVPDPERPCPTPTWSSALKIMNGPMLSDLVQFDKDTINDEMVELMEPYLGMEDYNLETAKRVCGNVAGLLSWTEAMASFFSINKEVLPLKANLAIQESKLAVAQASLAKAQAELDAKQAELDKVQAKYDAVMKRKQELEDDANTCRRKMASASALIEGLGGEKVRWTEQARQFEEQIQRLVGDVLMMCAFMSYSGPFNAEFRTLLLSSWKKAMQERDIPYTKTLNLIENLVDNATIGEWGLQGLPNDELSLQNGIIVTKATRYPLLIDPQGQGKAWIKSREASNNMIVTTLDNKYFRTFLEDALSQGRPLLIEDVLEELDPCLDNILDKNFMKSGSSLKVKVGDKEVDIMKGFVLYITTKLANPTYTPEVFARTSIIDFTVTMKGLEDQLLAKVILTEKAELETERVALITEVTANKKKMKELEDNLLYRLSNTQGSLVDDESLIEVLRVTKTTAEEVNEKLAVAADTELKINTAREEYRPVATRGSILYFLIVEMSLVNVMYQTSLDQFLGLFDYSLAHSQKSPVPAKRINIIIEYMTYEVFKYTCRSLYERDKFLFTILLALKIDLQRSHVKYNEFMSFIKGGAALDLNAVQPKPKSWISDSTWLNLVNLSELPQFKDILNQVARNDKAWRAWFDEDQPEEAPLPDGYEDSLDVFRRLLLVRSWCPDRTLSQARKYVAASLGKRYADAVLLDMELMWKESDVRTPLVGLLSMGSDPTAAIQALAKGKKIEVSEVSMGQGQEVHARRLVSNFQQNGGWALLQNCHLALDFMLEVLDTVKTAENVHEDFRLWVTTEEHRKFPINVLQSSIKFTNEPPQGIKANLKRTYTDISQDQLDITNAHQWKPMLYAVAFLHAIVQERRKFGPLGWNIPYEFNQGDLLASVQFVQNHLDDMDPKKGVAWPTVRYMLSEVHYGGRVTDDRDKRLLITYCTEWFKESMFKPEFKFYDNYNIPVHAKIGEYFETIEAMSTFDGPEVFGLHSNADITYMTTTAQTVLSTIVDIQPKESSGGGGETREDVVTRLCNEFLEKLPASFVPHEVKARLKKMGATAPMNIFLRQEIDRIQRVIQLVRTTLNDLLLAIDGTIIMSETLRDALDNMYDARVPKAWAAISWTSATLGFWFTELLERHSQFYSWCFQGRPNGYWLTGFFNPQGFITAMRQEITRAHKGWALDSVVCANDVTKLADRNPKLYECPVYRKPRRTDLEFVTMVDLKTPSDKSPTFWIMRGVALLCDTK</sequence>
<dbReference type="PANTHER" id="PTHR46961">
    <property type="entry name" value="DYNEIN HEAVY CHAIN 1, AXONEMAL-LIKE PROTEIN"/>
    <property type="match status" value="1"/>
</dbReference>
<evidence type="ECO:0000259" key="22">
    <source>
        <dbReference type="Pfam" id="PF18199"/>
    </source>
</evidence>
<evidence type="ECO:0000256" key="3">
    <source>
        <dbReference type="ARBA" id="ARBA00022701"/>
    </source>
</evidence>
<evidence type="ECO:0000256" key="12">
    <source>
        <dbReference type="ARBA" id="ARBA00023273"/>
    </source>
</evidence>
<dbReference type="InterPro" id="IPR035706">
    <property type="entry name" value="AAA_9"/>
</dbReference>
<feature type="domain" description="Dynein heavy chain region D6 P-loop" evidence="14">
    <location>
        <begin position="1858"/>
        <end position="1966"/>
    </location>
</feature>
<dbReference type="Gene3D" id="1.20.920.20">
    <property type="match status" value="1"/>
</dbReference>
<dbReference type="FunFam" id="1.10.472.130:FF:000004">
    <property type="entry name" value="Dynein axonemal heavy chain 8"/>
    <property type="match status" value="1"/>
</dbReference>
<dbReference type="Pfam" id="PF12775">
    <property type="entry name" value="AAA_7"/>
    <property type="match status" value="1"/>
</dbReference>
<evidence type="ECO:0000256" key="9">
    <source>
        <dbReference type="ARBA" id="ARBA00023069"/>
    </source>
</evidence>
<dbReference type="Gene3D" id="1.10.472.130">
    <property type="match status" value="1"/>
</dbReference>
<keyword evidence="6" id="KW-0067">ATP-binding</keyword>
<feature type="domain" description="Dynein heavy chain C-terminal" evidence="22">
    <location>
        <begin position="2341"/>
        <end position="2385"/>
    </location>
</feature>
<keyword evidence="10" id="KW-0505">Motor protein</keyword>
<dbReference type="InterPro" id="IPR004273">
    <property type="entry name" value="Dynein_heavy_D6_P-loop"/>
</dbReference>
<dbReference type="InterPro" id="IPR024317">
    <property type="entry name" value="Dynein_heavy_chain_D4_dom"/>
</dbReference>
<evidence type="ECO:0000259" key="17">
    <source>
        <dbReference type="Pfam" id="PF12780"/>
    </source>
</evidence>
<dbReference type="EMBL" id="CH991572">
    <property type="protein sequence ID" value="EDQ85634.1"/>
    <property type="molecule type" value="Genomic_DNA"/>
</dbReference>
<dbReference type="Pfam" id="PF17852">
    <property type="entry name" value="Dynein_AAA_lid"/>
    <property type="match status" value="1"/>
</dbReference>
<dbReference type="FunFam" id="3.40.50.300:FF:000543">
    <property type="entry name" value="Dynein axonemal heavy chain 5"/>
    <property type="match status" value="1"/>
</dbReference>
<dbReference type="Pfam" id="PF12780">
    <property type="entry name" value="AAA_8"/>
    <property type="match status" value="1"/>
</dbReference>
<feature type="domain" description="Dynein heavy chain ATP-binding dynein motor region" evidence="18">
    <location>
        <begin position="1391"/>
        <end position="1611"/>
    </location>
</feature>
<evidence type="ECO:0000256" key="6">
    <source>
        <dbReference type="ARBA" id="ARBA00022840"/>
    </source>
</evidence>
<dbReference type="Gene3D" id="3.40.50.300">
    <property type="entry name" value="P-loop containing nucleotide triphosphate hydrolases"/>
    <property type="match status" value="4"/>
</dbReference>
<feature type="domain" description="Dynein heavy chain 3 AAA+ lid" evidence="20">
    <location>
        <begin position="591"/>
        <end position="669"/>
    </location>
</feature>
<dbReference type="InterPro" id="IPR041466">
    <property type="entry name" value="Dynein_AAA5_ext"/>
</dbReference>
<evidence type="ECO:0000259" key="18">
    <source>
        <dbReference type="Pfam" id="PF12781"/>
    </source>
</evidence>
<protein>
    <submittedName>
        <fullName evidence="23">Uncharacterized protein</fullName>
    </submittedName>
</protein>
<dbReference type="FunFam" id="1.10.8.1220:FF:000001">
    <property type="entry name" value="Dynein axonemal heavy chain 5"/>
    <property type="match status" value="1"/>
</dbReference>
<evidence type="ECO:0000256" key="7">
    <source>
        <dbReference type="ARBA" id="ARBA00023017"/>
    </source>
</evidence>
<dbReference type="FunFam" id="1.10.8.720:FF:000004">
    <property type="entry name" value="Dynein heavy chain 5, axonemal"/>
    <property type="match status" value="1"/>
</dbReference>
<dbReference type="Gene3D" id="1.20.1270.280">
    <property type="match status" value="1"/>
</dbReference>
<dbReference type="Gene3D" id="6.10.140.1060">
    <property type="match status" value="1"/>
</dbReference>
<reference evidence="23 24" key="1">
    <citation type="journal article" date="2008" name="Nature">
        <title>The genome of the choanoflagellate Monosiga brevicollis and the origin of metazoans.</title>
        <authorList>
            <consortium name="JGI Sequencing"/>
            <person name="King N."/>
            <person name="Westbrook M.J."/>
            <person name="Young S.L."/>
            <person name="Kuo A."/>
            <person name="Abedin M."/>
            <person name="Chapman J."/>
            <person name="Fairclough S."/>
            <person name="Hellsten U."/>
            <person name="Isogai Y."/>
            <person name="Letunic I."/>
            <person name="Marr M."/>
            <person name="Pincus D."/>
            <person name="Putnam N."/>
            <person name="Rokas A."/>
            <person name="Wright K.J."/>
            <person name="Zuzow R."/>
            <person name="Dirks W."/>
            <person name="Good M."/>
            <person name="Goodstein D."/>
            <person name="Lemons D."/>
            <person name="Li W."/>
            <person name="Lyons J.B."/>
            <person name="Morris A."/>
            <person name="Nichols S."/>
            <person name="Richter D.J."/>
            <person name="Salamov A."/>
            <person name="Bork P."/>
            <person name="Lim W.A."/>
            <person name="Manning G."/>
            <person name="Miller W.T."/>
            <person name="McGinnis W."/>
            <person name="Shapiro H."/>
            <person name="Tjian R."/>
            <person name="Grigoriev I.V."/>
            <person name="Rokhsar D."/>
        </authorList>
    </citation>
    <scope>NUCLEOTIDE SEQUENCE [LARGE SCALE GENOMIC DNA]</scope>
    <source>
        <strain evidence="24">MX1 / ATCC 50154</strain>
    </source>
</reference>
<dbReference type="Pfam" id="PF17857">
    <property type="entry name" value="AAA_lid_1"/>
    <property type="match status" value="1"/>
</dbReference>
<evidence type="ECO:0000259" key="16">
    <source>
        <dbReference type="Pfam" id="PF12777"/>
    </source>
</evidence>
<keyword evidence="5" id="KW-0547">Nucleotide-binding</keyword>
<dbReference type="InterPro" id="IPR024743">
    <property type="entry name" value="Dynein_HC_stalk"/>
</dbReference>
<evidence type="ECO:0000256" key="2">
    <source>
        <dbReference type="ARBA" id="ARBA00022490"/>
    </source>
</evidence>
<dbReference type="GO" id="GO:0045505">
    <property type="term" value="F:dynein intermediate chain binding"/>
    <property type="evidence" value="ECO:0007669"/>
    <property type="project" value="InterPro"/>
</dbReference>